<keyword evidence="2" id="KW-0808">Transferase</keyword>
<dbReference type="SUPFAM" id="SSF53335">
    <property type="entry name" value="S-adenosyl-L-methionine-dependent methyltransferases"/>
    <property type="match status" value="1"/>
</dbReference>
<dbReference type="InterPro" id="IPR036390">
    <property type="entry name" value="WH_DNA-bd_sf"/>
</dbReference>
<dbReference type="GO" id="GO:0032259">
    <property type="term" value="P:methylation"/>
    <property type="evidence" value="ECO:0007669"/>
    <property type="project" value="UniProtKB-KW"/>
</dbReference>
<dbReference type="InterPro" id="IPR053173">
    <property type="entry name" value="SAM-binding_MTase"/>
</dbReference>
<sequence>MNDGPTLPVAVRRMMRRLFGGYTQTVVTQMVRLGHELGLWERLAERPRTSPDLARAAGLDERPVREWLGAVAAARLVRYDPAHSVFSLGRPARECLTGRAITNLAAGSQMATAALAAWPRILQGFRGDGVPYRAYAPGFPEAMGRLNRLRYDALFVDRYLPLAPGLTARLRRGASVLEVGCGDGHVTNLMATAFPQSRFVGTDAEVLPIRWARREAR</sequence>
<dbReference type="GO" id="GO:0008168">
    <property type="term" value="F:methyltransferase activity"/>
    <property type="evidence" value="ECO:0007669"/>
    <property type="project" value="UniProtKB-KW"/>
</dbReference>
<name>T1A5K0_9ZZZZ</name>
<dbReference type="EMBL" id="AUZZ01008838">
    <property type="protein sequence ID" value="EQD36154.1"/>
    <property type="molecule type" value="Genomic_DNA"/>
</dbReference>
<gene>
    <name evidence="2" type="ORF">B2A_12250</name>
</gene>
<dbReference type="Pfam" id="PF21320">
    <property type="entry name" value="WHD_Rv2258c"/>
    <property type="match status" value="1"/>
</dbReference>
<dbReference type="InterPro" id="IPR036388">
    <property type="entry name" value="WH-like_DNA-bd_sf"/>
</dbReference>
<dbReference type="PANTHER" id="PTHR45128">
    <property type="entry name" value="METHYLTRANSFERASE TYPE 11"/>
    <property type="match status" value="1"/>
</dbReference>
<dbReference type="InterPro" id="IPR048711">
    <property type="entry name" value="WHD_Rv2258c"/>
</dbReference>
<feature type="non-terminal residue" evidence="2">
    <location>
        <position position="217"/>
    </location>
</feature>
<comment type="caution">
    <text evidence="2">The sequence shown here is derived from an EMBL/GenBank/DDBJ whole genome shotgun (WGS) entry which is preliminary data.</text>
</comment>
<evidence type="ECO:0000259" key="1">
    <source>
        <dbReference type="Pfam" id="PF21320"/>
    </source>
</evidence>
<organism evidence="2">
    <name type="scientific">mine drainage metagenome</name>
    <dbReference type="NCBI Taxonomy" id="410659"/>
    <lineage>
        <taxon>unclassified sequences</taxon>
        <taxon>metagenomes</taxon>
        <taxon>ecological metagenomes</taxon>
    </lineage>
</organism>
<evidence type="ECO:0000313" key="2">
    <source>
        <dbReference type="EMBL" id="EQD36154.1"/>
    </source>
</evidence>
<dbReference type="Gene3D" id="3.40.50.150">
    <property type="entry name" value="Vaccinia Virus protein VP39"/>
    <property type="match status" value="1"/>
</dbReference>
<accession>T1A5K0</accession>
<keyword evidence="2" id="KW-0489">Methyltransferase</keyword>
<dbReference type="PANTHER" id="PTHR45128:SF1">
    <property type="entry name" value="S-ADENOSYLMETHIONINE-DEPENDENT METHYLTRANSFERASE RV2258C"/>
    <property type="match status" value="1"/>
</dbReference>
<reference evidence="2" key="2">
    <citation type="journal article" date="2014" name="ISME J.">
        <title>Microbial stratification in low pH oxic and suboxic macroscopic growths along an acid mine drainage.</title>
        <authorList>
            <person name="Mendez-Garcia C."/>
            <person name="Mesa V."/>
            <person name="Sprenger R.R."/>
            <person name="Richter M."/>
            <person name="Diez M.S."/>
            <person name="Solano J."/>
            <person name="Bargiela R."/>
            <person name="Golyshina O.V."/>
            <person name="Manteca A."/>
            <person name="Ramos J.L."/>
            <person name="Gallego J.R."/>
            <person name="Llorente I."/>
            <person name="Martins Dos Santos V.A."/>
            <person name="Jensen O.N."/>
            <person name="Pelaez A.I."/>
            <person name="Sanchez J."/>
            <person name="Ferrer M."/>
        </authorList>
    </citation>
    <scope>NUCLEOTIDE SEQUENCE</scope>
</reference>
<dbReference type="SUPFAM" id="SSF46785">
    <property type="entry name" value="Winged helix' DNA-binding domain"/>
    <property type="match status" value="1"/>
</dbReference>
<protein>
    <submittedName>
        <fullName evidence="2">Methyltransferase type 11</fullName>
    </submittedName>
</protein>
<reference evidence="2" key="1">
    <citation type="submission" date="2013-08" db="EMBL/GenBank/DDBJ databases">
        <authorList>
            <person name="Mendez C."/>
            <person name="Richter M."/>
            <person name="Ferrer M."/>
            <person name="Sanchez J."/>
        </authorList>
    </citation>
    <scope>NUCLEOTIDE SEQUENCE</scope>
</reference>
<dbReference type="AlphaFoldDB" id="T1A5K0"/>
<proteinExistence type="predicted"/>
<dbReference type="Gene3D" id="1.10.10.10">
    <property type="entry name" value="Winged helix-like DNA-binding domain superfamily/Winged helix DNA-binding domain"/>
    <property type="match status" value="1"/>
</dbReference>
<dbReference type="InterPro" id="IPR029063">
    <property type="entry name" value="SAM-dependent_MTases_sf"/>
</dbReference>
<feature type="domain" description="S-adenosylmethionine-dependent methyltransferase Rv2258c-like winged HTH" evidence="1">
    <location>
        <begin position="27"/>
        <end position="97"/>
    </location>
</feature>